<dbReference type="SUPFAM" id="SSF63411">
    <property type="entry name" value="LuxS/MPP-like metallohydrolase"/>
    <property type="match status" value="2"/>
</dbReference>
<evidence type="ECO:0000259" key="1">
    <source>
        <dbReference type="Pfam" id="PF05193"/>
    </source>
</evidence>
<dbReference type="InterPro" id="IPR007863">
    <property type="entry name" value="Peptidase_M16_C"/>
</dbReference>
<dbReference type="PANTHER" id="PTHR11851">
    <property type="entry name" value="METALLOPROTEASE"/>
    <property type="match status" value="1"/>
</dbReference>
<dbReference type="RefSeq" id="WP_066443911.1">
    <property type="nucleotide sequence ID" value="NZ_JANKBF010000037.1"/>
</dbReference>
<dbReference type="GO" id="GO:0046872">
    <property type="term" value="F:metal ion binding"/>
    <property type="evidence" value="ECO:0007669"/>
    <property type="project" value="InterPro"/>
</dbReference>
<comment type="caution">
    <text evidence="2">The sequence shown here is derived from an EMBL/GenBank/DDBJ whole genome shotgun (WGS) entry which is preliminary data.</text>
</comment>
<dbReference type="EMBL" id="SMCQ01000043">
    <property type="protein sequence ID" value="TCV90899.1"/>
    <property type="molecule type" value="Genomic_DNA"/>
</dbReference>
<gene>
    <name evidence="2" type="ORF">EDD60_1434</name>
</gene>
<dbReference type="Pfam" id="PF05193">
    <property type="entry name" value="Peptidase_M16_C"/>
    <property type="match status" value="1"/>
</dbReference>
<sequence length="424" mass="49208">MKTVYQMQGYTLHLIPTKKFKTMTISLRLQSPLLKETTTLRTLLTFVLIAATKKYPSTKLLASYLDENYGARLSTNVATKGESQVINLYTSFVNDVYLPHQEHLLEKQLQLLSDLFFDPFVENDAFDQTIVELKKKELKERLQVNKDDKFSYSLDKLFEHMGRNQTLGIPSTGYEDKIDEIDGKMLYQYFLKCIKEDEKHIYVVGDVDETIVDVFQQYLKFPENHQDYPSAYTFKSQHPDVLEIIEKQDITQSKLNLGYQIDCDFISEQHYAFTVFNAIFGGFSQSRLFKVVREENSLCYYVSSSYDAFNGIMIVNAGIEAKDYHKTMDLIQQELKAIQDGQIEKRDIDVAKMMLENSLRKTSDEAGSMIALTYNRDITHKVESNDEYIEKLLNVSQEDIIKVAKQVRLDTIFFLTGKDFDENN</sequence>
<proteinExistence type="predicted"/>
<keyword evidence="3" id="KW-1185">Reference proteome</keyword>
<protein>
    <submittedName>
        <fullName evidence="2">Putative Zn-dependent peptidase</fullName>
    </submittedName>
</protein>
<accession>A0A4V2W377</accession>
<dbReference type="InterPro" id="IPR011249">
    <property type="entry name" value="Metalloenz_LuxS/M16"/>
</dbReference>
<feature type="domain" description="Peptidase M16 C-terminal" evidence="1">
    <location>
        <begin position="184"/>
        <end position="355"/>
    </location>
</feature>
<organism evidence="2 3">
    <name type="scientific">Longibaculum muris</name>
    <dbReference type="NCBI Taxonomy" id="1796628"/>
    <lineage>
        <taxon>Bacteria</taxon>
        <taxon>Bacillati</taxon>
        <taxon>Bacillota</taxon>
        <taxon>Erysipelotrichia</taxon>
        <taxon>Erysipelotrichales</taxon>
        <taxon>Coprobacillaceae</taxon>
        <taxon>Longibaculum</taxon>
    </lineage>
</organism>
<dbReference type="InterPro" id="IPR050361">
    <property type="entry name" value="MPP/UQCRC_Complex"/>
</dbReference>
<dbReference type="AlphaFoldDB" id="A0A4V2W377"/>
<dbReference type="PANTHER" id="PTHR11851:SF186">
    <property type="entry name" value="INACTIVE METALLOPROTEASE YMFF-RELATED"/>
    <property type="match status" value="1"/>
</dbReference>
<evidence type="ECO:0000313" key="3">
    <source>
        <dbReference type="Proteomes" id="UP000295515"/>
    </source>
</evidence>
<name>A0A4V2W377_9FIRM</name>
<dbReference type="Proteomes" id="UP000295515">
    <property type="component" value="Unassembled WGS sequence"/>
</dbReference>
<dbReference type="Gene3D" id="3.30.830.10">
    <property type="entry name" value="Metalloenzyme, LuxS/M16 peptidase-like"/>
    <property type="match status" value="2"/>
</dbReference>
<evidence type="ECO:0000313" key="2">
    <source>
        <dbReference type="EMBL" id="TCV90899.1"/>
    </source>
</evidence>
<dbReference type="NCBIfam" id="NF047422">
    <property type="entry name" value="YfmF_fam"/>
    <property type="match status" value="1"/>
</dbReference>
<dbReference type="GeneID" id="98916926"/>
<reference evidence="2 3" key="1">
    <citation type="submission" date="2019-03" db="EMBL/GenBank/DDBJ databases">
        <title>Genomic Encyclopedia of Type Strains, Phase IV (KMG-IV): sequencing the most valuable type-strain genomes for metagenomic binning, comparative biology and taxonomic classification.</title>
        <authorList>
            <person name="Goeker M."/>
        </authorList>
    </citation>
    <scope>NUCLEOTIDE SEQUENCE [LARGE SCALE GENOMIC DNA]</scope>
    <source>
        <strain evidence="2 3">DSM 29487</strain>
    </source>
</reference>